<keyword evidence="4 9" id="KW-0378">Hydrolase</keyword>
<dbReference type="InterPro" id="IPR034005">
    <property type="entry name" value="M3A_DCP"/>
</dbReference>
<reference evidence="12 13" key="1">
    <citation type="submission" date="2019-04" db="EMBL/GenBank/DDBJ databases">
        <title>Crenobacter sp. nov.</title>
        <authorList>
            <person name="Shi S."/>
        </authorList>
    </citation>
    <scope>NUCLEOTIDE SEQUENCE [LARGE SCALE GENOMIC DNA]</scope>
    <source>
        <strain evidence="12 13">GY 70310</strain>
    </source>
</reference>
<feature type="domain" description="Peptidase M3A/M3B catalytic" evidence="10">
    <location>
        <begin position="223"/>
        <end position="669"/>
    </location>
</feature>
<keyword evidence="5 9" id="KW-0862">Zinc</keyword>
<organism evidence="12 13">
    <name type="scientific">Crenobacter intestini</name>
    <dbReference type="NCBI Taxonomy" id="2563443"/>
    <lineage>
        <taxon>Bacteria</taxon>
        <taxon>Pseudomonadati</taxon>
        <taxon>Pseudomonadota</taxon>
        <taxon>Betaproteobacteria</taxon>
        <taxon>Neisseriales</taxon>
        <taxon>Neisseriaceae</taxon>
        <taxon>Crenobacter</taxon>
    </lineage>
</organism>
<evidence type="ECO:0000259" key="10">
    <source>
        <dbReference type="Pfam" id="PF01432"/>
    </source>
</evidence>
<evidence type="ECO:0000256" key="3">
    <source>
        <dbReference type="ARBA" id="ARBA00022723"/>
    </source>
</evidence>
<evidence type="ECO:0000256" key="4">
    <source>
        <dbReference type="ARBA" id="ARBA00022801"/>
    </source>
</evidence>
<dbReference type="Pfam" id="PF01432">
    <property type="entry name" value="Peptidase_M3"/>
    <property type="match status" value="1"/>
</dbReference>
<accession>A0A4T0UX88</accession>
<keyword evidence="3 9" id="KW-0479">Metal-binding</keyword>
<dbReference type="OrthoDB" id="9773538at2"/>
<dbReference type="PANTHER" id="PTHR43660:SF1">
    <property type="entry name" value="DIPEPTIDYL CARBOXYPEPTIDASE"/>
    <property type="match status" value="1"/>
</dbReference>
<evidence type="ECO:0000256" key="9">
    <source>
        <dbReference type="RuleBase" id="RU003435"/>
    </source>
</evidence>
<dbReference type="RefSeq" id="WP_136552798.1">
    <property type="nucleotide sequence ID" value="NZ_STGJ01000007.1"/>
</dbReference>
<keyword evidence="6 9" id="KW-0482">Metalloprotease</keyword>
<evidence type="ECO:0000256" key="8">
    <source>
        <dbReference type="ARBA" id="ARBA00026100"/>
    </source>
</evidence>
<evidence type="ECO:0000256" key="1">
    <source>
        <dbReference type="ARBA" id="ARBA00006040"/>
    </source>
</evidence>
<evidence type="ECO:0000256" key="7">
    <source>
        <dbReference type="ARBA" id="ARBA00024603"/>
    </source>
</evidence>
<comment type="caution">
    <text evidence="12">The sequence shown here is derived from an EMBL/GenBank/DDBJ whole genome shotgun (WGS) entry which is preliminary data.</text>
</comment>
<name>A0A4T0UX88_9NEIS</name>
<dbReference type="InterPro" id="IPR045090">
    <property type="entry name" value="Pept_M3A_M3B"/>
</dbReference>
<dbReference type="FunFam" id="3.40.390.10:FF:000009">
    <property type="entry name" value="Oligopeptidase A"/>
    <property type="match status" value="1"/>
</dbReference>
<evidence type="ECO:0000313" key="12">
    <source>
        <dbReference type="EMBL" id="TIC83497.1"/>
    </source>
</evidence>
<dbReference type="EMBL" id="STGJ01000007">
    <property type="protein sequence ID" value="TIC83497.1"/>
    <property type="molecule type" value="Genomic_DNA"/>
</dbReference>
<dbReference type="PANTHER" id="PTHR43660">
    <property type="entry name" value="DIPEPTIDYL CARBOXYPEPTIDASE"/>
    <property type="match status" value="1"/>
</dbReference>
<dbReference type="Gene3D" id="3.40.390.10">
    <property type="entry name" value="Collagenase (Catalytic Domain)"/>
    <property type="match status" value="1"/>
</dbReference>
<dbReference type="InterPro" id="IPR045666">
    <property type="entry name" value="OpdA_N"/>
</dbReference>
<dbReference type="SUPFAM" id="SSF55486">
    <property type="entry name" value="Metalloproteases ('zincins'), catalytic domain"/>
    <property type="match status" value="1"/>
</dbReference>
<comment type="similarity">
    <text evidence="1 9">Belongs to the peptidase M3 family.</text>
</comment>
<dbReference type="AlphaFoldDB" id="A0A4T0UX88"/>
<evidence type="ECO:0000256" key="6">
    <source>
        <dbReference type="ARBA" id="ARBA00023049"/>
    </source>
</evidence>
<keyword evidence="2 9" id="KW-0645">Protease</keyword>
<comment type="cofactor">
    <cofactor evidence="9">
        <name>Zn(2+)</name>
        <dbReference type="ChEBI" id="CHEBI:29105"/>
    </cofactor>
    <text evidence="9">Binds 1 zinc ion.</text>
</comment>
<dbReference type="CDD" id="cd06456">
    <property type="entry name" value="M3A_DCP"/>
    <property type="match status" value="1"/>
</dbReference>
<dbReference type="Pfam" id="PF19310">
    <property type="entry name" value="TOP_N"/>
    <property type="match status" value="1"/>
</dbReference>
<feature type="domain" description="Oligopeptidase A N-terminal" evidence="11">
    <location>
        <begin position="28"/>
        <end position="150"/>
    </location>
</feature>
<dbReference type="GO" id="GO:0005829">
    <property type="term" value="C:cytosol"/>
    <property type="evidence" value="ECO:0007669"/>
    <property type="project" value="UniProtKB-ARBA"/>
</dbReference>
<dbReference type="InterPro" id="IPR001567">
    <property type="entry name" value="Pept_M3A_M3B_dom"/>
</dbReference>
<dbReference type="Gene3D" id="1.10.1370.10">
    <property type="entry name" value="Neurolysin, domain 3"/>
    <property type="match status" value="1"/>
</dbReference>
<dbReference type="GO" id="GO:0006508">
    <property type="term" value="P:proteolysis"/>
    <property type="evidence" value="ECO:0007669"/>
    <property type="project" value="UniProtKB-KW"/>
</dbReference>
<proteinExistence type="inferred from homology"/>
<protein>
    <recommendedName>
        <fullName evidence="8">oligopeptidase A</fullName>
        <ecNumber evidence="8">3.4.24.70</ecNumber>
    </recommendedName>
</protein>
<dbReference type="GO" id="GO:0046872">
    <property type="term" value="F:metal ion binding"/>
    <property type="evidence" value="ECO:0007669"/>
    <property type="project" value="UniProtKB-UniRule"/>
</dbReference>
<sequence length="677" mass="75590">MPNNPLLDFSGLPRFNEIRAEHVAPAIDQLLDEARAAVGRVTANPEAPSWDNVEGPLTDATERLGIAWNAVYHLNSVLNMEGMRDAFNAALPKVTLFGTELGQNLELFAKYQALSALPEFAAWPQARRTVVEHGLRDFRLSGAELPEEQKARYVEVSTRLSELSAKFSENVQDATDAWARFIDDEAELAGVPDDARAMFAAMAAADGKEGFKLTLQFPCYFPVMQYADNRALRAEVYEAYAKRASEFGPAAQDNTPIMREKLGLAREEATLLGFASYAELSLSTKMAESPEQVIAFLRDLARRAKPYAVADRQALEAFARETLGLETLEAWDIAYASEKLRQARYAFSDEELRQYFPEGRVLEGLFGVVRTLYGVDIQKADAPVWHEDVRYFEIVKDGELIGGFYLDLYAREGKRPGAWMADVFGRRLKGATVQKPVAFLTCNFTRPVGDKPALFTHDEVITLFHEFGHGLHHLLTRVDELGVSGISGVEWDAVELPSQFMENFCWEWDVLQGMTAHVGSGEPLPKALYDKMIAAKNFQNGMMTVRQLEFSLFDMLMYHQMDPAGDWMALLEAVRDEVAVNRPPAYNRFPNTFSHIFGGGYAAGYYSYKWAEVLSADAYAAFEEAGGANPETGARFWNEILAVGGSRPALESFRAFRGRDPEIDALLRHGGMVETVH</sequence>
<evidence type="ECO:0000256" key="2">
    <source>
        <dbReference type="ARBA" id="ARBA00022670"/>
    </source>
</evidence>
<dbReference type="EC" id="3.4.24.70" evidence="8"/>
<dbReference type="Proteomes" id="UP000308891">
    <property type="component" value="Unassembled WGS sequence"/>
</dbReference>
<comment type="catalytic activity">
    <reaction evidence="7">
        <text>Hydrolysis of oligopeptides, with broad specificity. Gly or Ala commonly occur as P1 or P1' residues, but more distant residues are also important, as is shown by the fact that Z-Gly-Pro-Gly-|-Gly-Pro-Ala is cleaved, but not Z-(Gly)(5).</text>
        <dbReference type="EC" id="3.4.24.70"/>
    </reaction>
</comment>
<gene>
    <name evidence="12" type="ORF">E5K04_08045</name>
</gene>
<dbReference type="InterPro" id="IPR024079">
    <property type="entry name" value="MetalloPept_cat_dom_sf"/>
</dbReference>
<evidence type="ECO:0000256" key="5">
    <source>
        <dbReference type="ARBA" id="ARBA00022833"/>
    </source>
</evidence>
<evidence type="ECO:0000259" key="11">
    <source>
        <dbReference type="Pfam" id="PF19310"/>
    </source>
</evidence>
<keyword evidence="13" id="KW-1185">Reference proteome</keyword>
<dbReference type="InterPro" id="IPR024077">
    <property type="entry name" value="Neurolysin/TOP_dom2"/>
</dbReference>
<dbReference type="GO" id="GO:0004222">
    <property type="term" value="F:metalloendopeptidase activity"/>
    <property type="evidence" value="ECO:0007669"/>
    <property type="project" value="UniProtKB-EC"/>
</dbReference>
<evidence type="ECO:0000313" key="13">
    <source>
        <dbReference type="Proteomes" id="UP000308891"/>
    </source>
</evidence>